<dbReference type="InterPro" id="IPR052157">
    <property type="entry name" value="BCAA_transport_permease"/>
</dbReference>
<gene>
    <name evidence="10" type="ORF">WPS_18150</name>
</gene>
<accession>A0AAN2C9Q0</accession>
<dbReference type="InterPro" id="IPR001851">
    <property type="entry name" value="ABC_transp_permease"/>
</dbReference>
<reference evidence="10 11" key="1">
    <citation type="journal article" date="2022" name="ISME Commun">
        <title>Vulcanimicrobium alpinus gen. nov. sp. nov., the first cultivated representative of the candidate phylum 'Eremiobacterota', is a metabolically versatile aerobic anoxygenic phototroph.</title>
        <authorList>
            <person name="Yabe S."/>
            <person name="Muto K."/>
            <person name="Abe K."/>
            <person name="Yokota A."/>
            <person name="Staudigel H."/>
            <person name="Tebo B.M."/>
        </authorList>
    </citation>
    <scope>NUCLEOTIDE SEQUENCE [LARGE SCALE GENOMIC DNA]</scope>
    <source>
        <strain evidence="10 11">WC8-2</strain>
    </source>
</reference>
<keyword evidence="5" id="KW-0029">Amino-acid transport</keyword>
<dbReference type="GO" id="GO:0022857">
    <property type="term" value="F:transmembrane transporter activity"/>
    <property type="evidence" value="ECO:0007669"/>
    <property type="project" value="InterPro"/>
</dbReference>
<proteinExistence type="inferred from homology"/>
<evidence type="ECO:0000313" key="10">
    <source>
        <dbReference type="EMBL" id="BDE06539.1"/>
    </source>
</evidence>
<keyword evidence="7 9" id="KW-0472">Membrane</keyword>
<dbReference type="PANTHER" id="PTHR11795:SF442">
    <property type="entry name" value="ABC TRANSPORTER ATP-BINDING PROTEIN"/>
    <property type="match status" value="1"/>
</dbReference>
<dbReference type="AlphaFoldDB" id="A0AAN2C9Q0"/>
<evidence type="ECO:0000256" key="9">
    <source>
        <dbReference type="SAM" id="Phobius"/>
    </source>
</evidence>
<evidence type="ECO:0000256" key="1">
    <source>
        <dbReference type="ARBA" id="ARBA00004651"/>
    </source>
</evidence>
<evidence type="ECO:0000256" key="8">
    <source>
        <dbReference type="ARBA" id="ARBA00037998"/>
    </source>
</evidence>
<evidence type="ECO:0000256" key="2">
    <source>
        <dbReference type="ARBA" id="ARBA00022448"/>
    </source>
</evidence>
<dbReference type="CDD" id="cd06582">
    <property type="entry name" value="TM_PBP1_LivH_like"/>
    <property type="match status" value="1"/>
</dbReference>
<evidence type="ECO:0000313" key="11">
    <source>
        <dbReference type="Proteomes" id="UP001317532"/>
    </source>
</evidence>
<comment type="similarity">
    <text evidence="8">Belongs to the binding-protein-dependent transport system permease family. LivHM subfamily.</text>
</comment>
<comment type="subcellular location">
    <subcellularLocation>
        <location evidence="1">Cell membrane</location>
        <topology evidence="1">Multi-pass membrane protein</topology>
    </subcellularLocation>
</comment>
<evidence type="ECO:0000256" key="6">
    <source>
        <dbReference type="ARBA" id="ARBA00022989"/>
    </source>
</evidence>
<evidence type="ECO:0000256" key="3">
    <source>
        <dbReference type="ARBA" id="ARBA00022475"/>
    </source>
</evidence>
<name>A0AAN2C9Q0_UNVUL</name>
<dbReference type="Proteomes" id="UP001317532">
    <property type="component" value="Chromosome"/>
</dbReference>
<feature type="transmembrane region" description="Helical" evidence="9">
    <location>
        <begin position="286"/>
        <end position="305"/>
    </location>
</feature>
<dbReference type="Pfam" id="PF02653">
    <property type="entry name" value="BPD_transp_2"/>
    <property type="match status" value="1"/>
</dbReference>
<dbReference type="KEGG" id="vab:WPS_18150"/>
<keyword evidence="6 9" id="KW-1133">Transmembrane helix</keyword>
<feature type="transmembrane region" description="Helical" evidence="9">
    <location>
        <begin position="121"/>
        <end position="138"/>
    </location>
</feature>
<feature type="transmembrane region" description="Helical" evidence="9">
    <location>
        <begin position="55"/>
        <end position="75"/>
    </location>
</feature>
<keyword evidence="11" id="KW-1185">Reference proteome</keyword>
<dbReference type="PANTHER" id="PTHR11795">
    <property type="entry name" value="BRANCHED-CHAIN AMINO ACID TRANSPORT SYSTEM PERMEASE PROTEIN LIVH"/>
    <property type="match status" value="1"/>
</dbReference>
<feature type="transmembrane region" description="Helical" evidence="9">
    <location>
        <begin position="21"/>
        <end position="49"/>
    </location>
</feature>
<dbReference type="GO" id="GO:0006865">
    <property type="term" value="P:amino acid transport"/>
    <property type="evidence" value="ECO:0007669"/>
    <property type="project" value="UniProtKB-KW"/>
</dbReference>
<dbReference type="EMBL" id="AP025523">
    <property type="protein sequence ID" value="BDE06539.1"/>
    <property type="molecule type" value="Genomic_DNA"/>
</dbReference>
<protein>
    <submittedName>
        <fullName evidence="10">Branched-chain amino acid ABC transporter permease</fullName>
    </submittedName>
</protein>
<evidence type="ECO:0000256" key="4">
    <source>
        <dbReference type="ARBA" id="ARBA00022692"/>
    </source>
</evidence>
<dbReference type="GO" id="GO:0005886">
    <property type="term" value="C:plasma membrane"/>
    <property type="evidence" value="ECO:0007669"/>
    <property type="project" value="UniProtKB-SubCell"/>
</dbReference>
<keyword evidence="3" id="KW-1003">Cell membrane</keyword>
<evidence type="ECO:0000256" key="5">
    <source>
        <dbReference type="ARBA" id="ARBA00022970"/>
    </source>
</evidence>
<organism evidence="10 11">
    <name type="scientific">Vulcanimicrobium alpinum</name>
    <dbReference type="NCBI Taxonomy" id="3016050"/>
    <lineage>
        <taxon>Bacteria</taxon>
        <taxon>Bacillati</taxon>
        <taxon>Vulcanimicrobiota</taxon>
        <taxon>Vulcanimicrobiia</taxon>
        <taxon>Vulcanimicrobiales</taxon>
        <taxon>Vulcanimicrobiaceae</taxon>
        <taxon>Vulcanimicrobium</taxon>
    </lineage>
</organism>
<sequence length="318" mass="33856">MRSAPNRNRRARRTGSLSPDYLLTQIFNGLASGAFYALLALGLSVIFGMLRVVNFAHGAMYMLGAFATYYGAQFVNARVADPNAAQVWFFASLLIAPAVVGLFGILLEVTLLRRLYGLDPIYSLLLTFALVLIIEDLMRLAAGPLGSPFATPPVLAGVTNIGFTLYPTYKLFVIVISLIVCALAWFIVERTPIGARIRAATENPVLVRALGIDVRRLVTITFGVGIALAALAGVLNAPQTNVQPNMGDTIIIYTFAIVVIGGLGSIVGSIVAGFALGLLQTIGAVVFPPISTTLIFIVMVIVIVFRPAGLFGKPESAR</sequence>
<keyword evidence="4 9" id="KW-0812">Transmembrane</keyword>
<feature type="transmembrane region" description="Helical" evidence="9">
    <location>
        <begin position="250"/>
        <end position="279"/>
    </location>
</feature>
<keyword evidence="2" id="KW-0813">Transport</keyword>
<feature type="transmembrane region" description="Helical" evidence="9">
    <location>
        <begin position="169"/>
        <end position="188"/>
    </location>
</feature>
<feature type="transmembrane region" description="Helical" evidence="9">
    <location>
        <begin position="87"/>
        <end position="109"/>
    </location>
</feature>
<evidence type="ECO:0000256" key="7">
    <source>
        <dbReference type="ARBA" id="ARBA00023136"/>
    </source>
</evidence>
<feature type="transmembrane region" description="Helical" evidence="9">
    <location>
        <begin position="217"/>
        <end position="238"/>
    </location>
</feature>